<evidence type="ECO:0000256" key="4">
    <source>
        <dbReference type="ARBA" id="ARBA00022692"/>
    </source>
</evidence>
<dbReference type="InterPro" id="IPR036259">
    <property type="entry name" value="MFS_trans_sf"/>
</dbReference>
<name>A0A0N1ENW3_9GAMM</name>
<proteinExistence type="predicted"/>
<evidence type="ECO:0000313" key="9">
    <source>
        <dbReference type="EMBL" id="KPH65386.1"/>
    </source>
</evidence>
<evidence type="ECO:0000256" key="1">
    <source>
        <dbReference type="ARBA" id="ARBA00004651"/>
    </source>
</evidence>
<keyword evidence="6 7" id="KW-0472">Membrane</keyword>
<evidence type="ECO:0000313" key="10">
    <source>
        <dbReference type="Proteomes" id="UP000037848"/>
    </source>
</evidence>
<dbReference type="PANTHER" id="PTHR23517">
    <property type="entry name" value="RESISTANCE PROTEIN MDTM, PUTATIVE-RELATED-RELATED"/>
    <property type="match status" value="1"/>
</dbReference>
<dbReference type="STRING" id="187330.AMS58_06280"/>
<keyword evidence="5 7" id="KW-1133">Transmembrane helix</keyword>
<feature type="transmembrane region" description="Helical" evidence="7">
    <location>
        <begin position="375"/>
        <end position="393"/>
    </location>
</feature>
<dbReference type="Gene3D" id="1.20.1250.20">
    <property type="entry name" value="MFS general substrate transporter like domains"/>
    <property type="match status" value="2"/>
</dbReference>
<dbReference type="PROSITE" id="PS50850">
    <property type="entry name" value="MFS"/>
    <property type="match status" value="1"/>
</dbReference>
<feature type="transmembrane region" description="Helical" evidence="7">
    <location>
        <begin position="302"/>
        <end position="323"/>
    </location>
</feature>
<feature type="domain" description="Major facilitator superfamily (MFS) profile" evidence="8">
    <location>
        <begin position="13"/>
        <end position="398"/>
    </location>
</feature>
<organism evidence="9 10">
    <name type="scientific">Pseudoalteromonas porphyrae</name>
    <dbReference type="NCBI Taxonomy" id="187330"/>
    <lineage>
        <taxon>Bacteria</taxon>
        <taxon>Pseudomonadati</taxon>
        <taxon>Pseudomonadota</taxon>
        <taxon>Gammaproteobacteria</taxon>
        <taxon>Alteromonadales</taxon>
        <taxon>Pseudoalteromonadaceae</taxon>
        <taxon>Pseudoalteromonas</taxon>
    </lineage>
</organism>
<dbReference type="InterPro" id="IPR050171">
    <property type="entry name" value="MFS_Transporters"/>
</dbReference>
<dbReference type="Pfam" id="PF07690">
    <property type="entry name" value="MFS_1"/>
    <property type="match status" value="1"/>
</dbReference>
<feature type="transmembrane region" description="Helical" evidence="7">
    <location>
        <begin position="104"/>
        <end position="126"/>
    </location>
</feature>
<keyword evidence="2" id="KW-0813">Transport</keyword>
<feature type="transmembrane region" description="Helical" evidence="7">
    <location>
        <begin position="16"/>
        <end position="36"/>
    </location>
</feature>
<keyword evidence="3" id="KW-1003">Cell membrane</keyword>
<evidence type="ECO:0000256" key="6">
    <source>
        <dbReference type="ARBA" id="ARBA00023136"/>
    </source>
</evidence>
<reference evidence="9 10" key="1">
    <citation type="submission" date="2015-08" db="EMBL/GenBank/DDBJ databases">
        <title>Draft Genome Sequence of Pseudoalteromonas porphyrae UCD-SED14.</title>
        <authorList>
            <person name="Coil D.A."/>
            <person name="Jospin G."/>
            <person name="Lee R.D."/>
            <person name="Eisen J.A."/>
        </authorList>
    </citation>
    <scope>NUCLEOTIDE SEQUENCE [LARGE SCALE GENOMIC DNA]</scope>
    <source>
        <strain evidence="9 10">UCD-SED14</strain>
    </source>
</reference>
<dbReference type="PATRIC" id="fig|187330.3.peg.21"/>
<dbReference type="AlphaFoldDB" id="A0A0N1ENW3"/>
<feature type="transmembrane region" description="Helical" evidence="7">
    <location>
        <begin position="250"/>
        <end position="270"/>
    </location>
</feature>
<keyword evidence="4 7" id="KW-0812">Transmembrane</keyword>
<keyword evidence="10" id="KW-1185">Reference proteome</keyword>
<feature type="transmembrane region" description="Helical" evidence="7">
    <location>
        <begin position="42"/>
        <end position="60"/>
    </location>
</feature>
<comment type="subcellular location">
    <subcellularLocation>
        <location evidence="1">Cell membrane</location>
        <topology evidence="1">Multi-pass membrane protein</topology>
    </subcellularLocation>
</comment>
<feature type="transmembrane region" description="Helical" evidence="7">
    <location>
        <begin position="277"/>
        <end position="296"/>
    </location>
</feature>
<dbReference type="InterPro" id="IPR011701">
    <property type="entry name" value="MFS"/>
</dbReference>
<dbReference type="OrthoDB" id="3285778at2"/>
<dbReference type="InterPro" id="IPR020846">
    <property type="entry name" value="MFS_dom"/>
</dbReference>
<dbReference type="PANTHER" id="PTHR23517:SF2">
    <property type="entry name" value="MULTIDRUG RESISTANCE PROTEIN MDTH"/>
    <property type="match status" value="1"/>
</dbReference>
<evidence type="ECO:0000256" key="3">
    <source>
        <dbReference type="ARBA" id="ARBA00022475"/>
    </source>
</evidence>
<evidence type="ECO:0000259" key="8">
    <source>
        <dbReference type="PROSITE" id="PS50850"/>
    </source>
</evidence>
<evidence type="ECO:0000256" key="7">
    <source>
        <dbReference type="SAM" id="Phobius"/>
    </source>
</evidence>
<dbReference type="EMBL" id="LHPH01000001">
    <property type="protein sequence ID" value="KPH65386.1"/>
    <property type="molecule type" value="Genomic_DNA"/>
</dbReference>
<comment type="caution">
    <text evidence="9">The sequence shown here is derived from an EMBL/GenBank/DDBJ whole genome shotgun (WGS) entry which is preliminary data.</text>
</comment>
<evidence type="ECO:0000256" key="5">
    <source>
        <dbReference type="ARBA" id="ARBA00022989"/>
    </source>
</evidence>
<dbReference type="RefSeq" id="WP_054452199.1">
    <property type="nucleotide sequence ID" value="NZ_LHPH01000001.1"/>
</dbReference>
<gene>
    <name evidence="9" type="ORF">ADS77_00105</name>
</gene>
<dbReference type="SUPFAM" id="SSF103473">
    <property type="entry name" value="MFS general substrate transporter"/>
    <property type="match status" value="1"/>
</dbReference>
<feature type="transmembrane region" description="Helical" evidence="7">
    <location>
        <begin position="344"/>
        <end position="363"/>
    </location>
</feature>
<feature type="transmembrane region" description="Helical" evidence="7">
    <location>
        <begin position="213"/>
        <end position="238"/>
    </location>
</feature>
<sequence>MHALAPFRGLTPEYKLMLFAAFVFNLGFYMLIPLLSHYLAENLLLSATLIGVVMGVRSFCQQGLFLVGGVLADKLGVKRLIIGGCFLRAVGFLLFLWADHIVVLFLAAFLTGFAGALFTPAAQAYFAHAQGISKANMFALVGVARNAGELLGPVCGLLLISMSFGLLCGVAAFPFLCFGIAFIYYLPTAKKSQKSAGLNTRDLIKTVLGNRAFLQLCAVMIGYFMLINQISFAMPIFLGQLDMPLHSVTWLLSMCALISILVQLPITALTERINKDALFISAGLTLMGSGFLVMLFEVQSQWQLYLQLGLLALFFSVATAMSLPLIMKQIANSAPPGTVSTHYGFFYLFAGFGLIIGSALAGYALDLEQQVPGLIWYLFALIGGVSALAHLYLSSPNKEEKLGRVDLS</sequence>
<evidence type="ECO:0000256" key="2">
    <source>
        <dbReference type="ARBA" id="ARBA00022448"/>
    </source>
</evidence>
<dbReference type="GO" id="GO:0005886">
    <property type="term" value="C:plasma membrane"/>
    <property type="evidence" value="ECO:0007669"/>
    <property type="project" value="UniProtKB-SubCell"/>
</dbReference>
<protein>
    <recommendedName>
        <fullName evidence="8">Major facilitator superfamily (MFS) profile domain-containing protein</fullName>
    </recommendedName>
</protein>
<feature type="transmembrane region" description="Helical" evidence="7">
    <location>
        <begin position="80"/>
        <end position="98"/>
    </location>
</feature>
<feature type="transmembrane region" description="Helical" evidence="7">
    <location>
        <begin position="166"/>
        <end position="186"/>
    </location>
</feature>
<dbReference type="Proteomes" id="UP000037848">
    <property type="component" value="Unassembled WGS sequence"/>
</dbReference>
<dbReference type="GO" id="GO:0022857">
    <property type="term" value="F:transmembrane transporter activity"/>
    <property type="evidence" value="ECO:0007669"/>
    <property type="project" value="InterPro"/>
</dbReference>
<accession>A0A0N1ENW3</accession>